<accession>A0A6P6YMN2</accession>
<evidence type="ECO:0000313" key="3">
    <source>
        <dbReference type="Proteomes" id="UP000515146"/>
    </source>
</evidence>
<evidence type="ECO:0000313" key="4">
    <source>
        <dbReference type="RefSeq" id="XP_027206116.1"/>
    </source>
</evidence>
<reference evidence="4" key="1">
    <citation type="submission" date="2025-08" db="UniProtKB">
        <authorList>
            <consortium name="RefSeq"/>
        </authorList>
    </citation>
    <scope>IDENTIFICATION</scope>
    <source>
        <strain evidence="4">Airmid</strain>
    </source>
</reference>
<dbReference type="KEGG" id="dpte:113799650"/>
<keyword evidence="3" id="KW-1185">Reference proteome</keyword>
<keyword evidence="2" id="KW-1133">Transmembrane helix</keyword>
<keyword evidence="2" id="KW-0472">Membrane</keyword>
<feature type="transmembrane region" description="Helical" evidence="2">
    <location>
        <begin position="46"/>
        <end position="67"/>
    </location>
</feature>
<feature type="compositionally biased region" description="Polar residues" evidence="1">
    <location>
        <begin position="219"/>
        <end position="232"/>
    </location>
</feature>
<feature type="region of interest" description="Disordered" evidence="1">
    <location>
        <begin position="210"/>
        <end position="233"/>
    </location>
</feature>
<dbReference type="InParanoid" id="A0A6P6YMN2"/>
<proteinExistence type="predicted"/>
<evidence type="ECO:0000256" key="1">
    <source>
        <dbReference type="SAM" id="MobiDB-lite"/>
    </source>
</evidence>
<organism evidence="3 4">
    <name type="scientific">Dermatophagoides pteronyssinus</name>
    <name type="common">European house dust mite</name>
    <dbReference type="NCBI Taxonomy" id="6956"/>
    <lineage>
        <taxon>Eukaryota</taxon>
        <taxon>Metazoa</taxon>
        <taxon>Ecdysozoa</taxon>
        <taxon>Arthropoda</taxon>
        <taxon>Chelicerata</taxon>
        <taxon>Arachnida</taxon>
        <taxon>Acari</taxon>
        <taxon>Acariformes</taxon>
        <taxon>Sarcoptiformes</taxon>
        <taxon>Astigmata</taxon>
        <taxon>Psoroptidia</taxon>
        <taxon>Analgoidea</taxon>
        <taxon>Pyroglyphidae</taxon>
        <taxon>Dermatophagoidinae</taxon>
        <taxon>Dermatophagoides</taxon>
    </lineage>
</organism>
<keyword evidence="2" id="KW-0812">Transmembrane</keyword>
<protein>
    <submittedName>
        <fullName evidence="4">Uncharacterized protein LOC113799650</fullName>
    </submittedName>
</protein>
<name>A0A6P6YMN2_DERPT</name>
<dbReference type="OrthoDB" id="10529006at2759"/>
<dbReference type="Proteomes" id="UP000515146">
    <property type="component" value="Unplaced"/>
</dbReference>
<sequence>MSNNRDTQNNRLLMISFSPQHFTFFVLVYFFKIYCFLFEFKKMDTIWLICIFISFLILLMIFIAAIAMKVSKLQRSACQTREQLTMLEASMVKVVSHITNDLKIMANTDNLSAEKNSFQCERQKQRRLETFGSISSKHRNSLRNLKPLLRFHSRSSSKCLSIHQINDHDKKNINGTSFRPLDTENFPFVSREDSCIINVINEDLESKLHGNSATKERSSTNYSMNSRKSPNINGDVEGLKQLDTYVDHHKPSDCSSQKLFESVKEEFDKSFNRVMDVVNQENTVDFDTDSE</sequence>
<feature type="transmembrane region" description="Helical" evidence="2">
    <location>
        <begin position="21"/>
        <end position="40"/>
    </location>
</feature>
<evidence type="ECO:0000256" key="2">
    <source>
        <dbReference type="SAM" id="Phobius"/>
    </source>
</evidence>
<dbReference type="RefSeq" id="XP_027206116.1">
    <property type="nucleotide sequence ID" value="XM_027350315.1"/>
</dbReference>
<dbReference type="AlphaFoldDB" id="A0A6P6YMN2"/>
<gene>
    <name evidence="4" type="primary">LOC113799650</name>
</gene>